<dbReference type="PANTHER" id="PTHR33064">
    <property type="entry name" value="POL PROTEIN"/>
    <property type="match status" value="1"/>
</dbReference>
<dbReference type="PROSITE" id="PS50878">
    <property type="entry name" value="RT_POL"/>
    <property type="match status" value="1"/>
</dbReference>
<dbReference type="SUPFAM" id="SSF56672">
    <property type="entry name" value="DNA/RNA polymerases"/>
    <property type="match status" value="1"/>
</dbReference>
<dbReference type="InterPro" id="IPR000477">
    <property type="entry name" value="RT_dom"/>
</dbReference>
<dbReference type="FunFam" id="3.30.70.270:FF:000003">
    <property type="entry name" value="Transposon Ty3-G Gag-Pol polyprotein"/>
    <property type="match status" value="1"/>
</dbReference>
<sequence length="361" mass="40667">MALGLSNAAATFQRFIHQVLRGMDFCVPYFDDVLVASEDEDQHLSHLRQVFQRFEEYGVVLNASKCVLSETSVKFLGHLVTAEGISPLPEKVMAITNFPKPETVKELRRFLAICNFYRRFIPHAARTQAVLNNYLKGAKKNDRIPILWAEESAAAFEKCKKDLAEATVLYHPSADASLAIVVNASDTAATTAEMIYGAPIRLPGEFLCPSKSSADPVTFVGRLRESMQRLSSPTIRHHGQQTIFVSKDLATCNHVFLRTDSLRKGLQPPYEGPYKVVDRTEKVFRILRHGKEVSVGIDRLKPAYILKESEDFPVEVNLKEKVSLQPEEIPESGQEKPRESASRQETTTRSGRRVRFNPKYS</sequence>
<comment type="caution">
    <text evidence="4">The sequence shown here is derived from an EMBL/GenBank/DDBJ whole genome shotgun (WGS) entry which is preliminary data.</text>
</comment>
<name>A0A8X6G9Y4_TRICU</name>
<feature type="region of interest" description="Disordered" evidence="2">
    <location>
        <begin position="323"/>
        <end position="361"/>
    </location>
</feature>
<proteinExistence type="predicted"/>
<gene>
    <name evidence="4" type="primary">pol</name>
    <name evidence="4" type="ORF">TNCT_488551</name>
</gene>
<organism evidence="4 5">
    <name type="scientific">Trichonephila clavata</name>
    <name type="common">Joro spider</name>
    <name type="synonym">Nephila clavata</name>
    <dbReference type="NCBI Taxonomy" id="2740835"/>
    <lineage>
        <taxon>Eukaryota</taxon>
        <taxon>Metazoa</taxon>
        <taxon>Ecdysozoa</taxon>
        <taxon>Arthropoda</taxon>
        <taxon>Chelicerata</taxon>
        <taxon>Arachnida</taxon>
        <taxon>Araneae</taxon>
        <taxon>Araneomorphae</taxon>
        <taxon>Entelegynae</taxon>
        <taxon>Araneoidea</taxon>
        <taxon>Nephilidae</taxon>
        <taxon>Trichonephila</taxon>
    </lineage>
</organism>
<evidence type="ECO:0000313" key="5">
    <source>
        <dbReference type="Proteomes" id="UP000887116"/>
    </source>
</evidence>
<dbReference type="Proteomes" id="UP000887116">
    <property type="component" value="Unassembled WGS sequence"/>
</dbReference>
<dbReference type="Pfam" id="PF00078">
    <property type="entry name" value="RVT_1"/>
    <property type="match status" value="1"/>
</dbReference>
<feature type="compositionally biased region" description="Basic residues" evidence="2">
    <location>
        <begin position="350"/>
        <end position="361"/>
    </location>
</feature>
<feature type="compositionally biased region" description="Basic and acidic residues" evidence="2">
    <location>
        <begin position="333"/>
        <end position="342"/>
    </location>
</feature>
<dbReference type="OrthoDB" id="6425810at2759"/>
<dbReference type="FunFam" id="3.30.70.270:FF:000020">
    <property type="entry name" value="Transposon Tf2-6 polyprotein-like Protein"/>
    <property type="match status" value="1"/>
</dbReference>
<dbReference type="EMBL" id="BMAO01005129">
    <property type="protein sequence ID" value="GFQ99267.1"/>
    <property type="molecule type" value="Genomic_DNA"/>
</dbReference>
<dbReference type="InterPro" id="IPR043502">
    <property type="entry name" value="DNA/RNA_pol_sf"/>
</dbReference>
<feature type="domain" description="Reverse transcriptase" evidence="3">
    <location>
        <begin position="1"/>
        <end position="80"/>
    </location>
</feature>
<dbReference type="PANTHER" id="PTHR33064:SF37">
    <property type="entry name" value="RIBONUCLEASE H"/>
    <property type="match status" value="1"/>
</dbReference>
<dbReference type="Gene3D" id="3.30.70.270">
    <property type="match status" value="2"/>
</dbReference>
<protein>
    <recommendedName>
        <fullName evidence="1">RNA-directed DNA polymerase</fullName>
        <ecNumber evidence="1">2.7.7.49</ecNumber>
    </recommendedName>
</protein>
<evidence type="ECO:0000259" key="3">
    <source>
        <dbReference type="PROSITE" id="PS50878"/>
    </source>
</evidence>
<reference evidence="4" key="1">
    <citation type="submission" date="2020-07" db="EMBL/GenBank/DDBJ databases">
        <title>Multicomponent nature underlies the extraordinary mechanical properties of spider dragline silk.</title>
        <authorList>
            <person name="Kono N."/>
            <person name="Nakamura H."/>
            <person name="Mori M."/>
            <person name="Yoshida Y."/>
            <person name="Ohtoshi R."/>
            <person name="Malay A.D."/>
            <person name="Moran D.A.P."/>
            <person name="Tomita M."/>
            <person name="Numata K."/>
            <person name="Arakawa K."/>
        </authorList>
    </citation>
    <scope>NUCLEOTIDE SEQUENCE</scope>
</reference>
<keyword evidence="5" id="KW-1185">Reference proteome</keyword>
<accession>A0A8X6G9Y4</accession>
<dbReference type="InterPro" id="IPR051320">
    <property type="entry name" value="Viral_Replic_Matur_Polypro"/>
</dbReference>
<dbReference type="GO" id="GO:0003964">
    <property type="term" value="F:RNA-directed DNA polymerase activity"/>
    <property type="evidence" value="ECO:0007669"/>
    <property type="project" value="UniProtKB-EC"/>
</dbReference>
<dbReference type="EC" id="2.7.7.49" evidence="1"/>
<dbReference type="InterPro" id="IPR043128">
    <property type="entry name" value="Rev_trsase/Diguanyl_cyclase"/>
</dbReference>
<evidence type="ECO:0000256" key="2">
    <source>
        <dbReference type="SAM" id="MobiDB-lite"/>
    </source>
</evidence>
<dbReference type="CDD" id="cd01647">
    <property type="entry name" value="RT_LTR"/>
    <property type="match status" value="1"/>
</dbReference>
<evidence type="ECO:0000313" key="4">
    <source>
        <dbReference type="EMBL" id="GFQ99267.1"/>
    </source>
</evidence>
<evidence type="ECO:0000256" key="1">
    <source>
        <dbReference type="ARBA" id="ARBA00012493"/>
    </source>
</evidence>
<dbReference type="AlphaFoldDB" id="A0A8X6G9Y4"/>